<organism evidence="3 4">
    <name type="scientific">Planococcus dechangensis</name>
    <dbReference type="NCBI Taxonomy" id="1176255"/>
    <lineage>
        <taxon>Bacteria</taxon>
        <taxon>Bacillati</taxon>
        <taxon>Bacillota</taxon>
        <taxon>Bacilli</taxon>
        <taxon>Bacillales</taxon>
        <taxon>Caryophanaceae</taxon>
        <taxon>Planococcus</taxon>
    </lineage>
</organism>
<keyword evidence="1" id="KW-0472">Membrane</keyword>
<dbReference type="Proteomes" id="UP001595932">
    <property type="component" value="Unassembled WGS sequence"/>
</dbReference>
<feature type="transmembrane region" description="Helical" evidence="1">
    <location>
        <begin position="20"/>
        <end position="46"/>
    </location>
</feature>
<evidence type="ECO:0000259" key="2">
    <source>
        <dbReference type="PROSITE" id="PS50801"/>
    </source>
</evidence>
<dbReference type="EMBL" id="JBHSGL010000014">
    <property type="protein sequence ID" value="MFC4713938.1"/>
    <property type="molecule type" value="Genomic_DNA"/>
</dbReference>
<dbReference type="SUPFAM" id="SSF52091">
    <property type="entry name" value="SpoIIaa-like"/>
    <property type="match status" value="1"/>
</dbReference>
<keyword evidence="1" id="KW-1133">Transmembrane helix</keyword>
<evidence type="ECO:0000256" key="1">
    <source>
        <dbReference type="SAM" id="Phobius"/>
    </source>
</evidence>
<dbReference type="Gene3D" id="3.30.750.24">
    <property type="entry name" value="STAS domain"/>
    <property type="match status" value="1"/>
</dbReference>
<dbReference type="PROSITE" id="PS50801">
    <property type="entry name" value="STAS"/>
    <property type="match status" value="1"/>
</dbReference>
<protein>
    <submittedName>
        <fullName evidence="3">STAS domain-containing protein</fullName>
    </submittedName>
</protein>
<gene>
    <name evidence="3" type="ORF">ACFO5U_13805</name>
</gene>
<dbReference type="RefSeq" id="WP_377279674.1">
    <property type="nucleotide sequence ID" value="NZ_JBHSGL010000014.1"/>
</dbReference>
<reference evidence="4" key="1">
    <citation type="journal article" date="2019" name="Int. J. Syst. Evol. Microbiol.">
        <title>The Global Catalogue of Microorganisms (GCM) 10K type strain sequencing project: providing services to taxonomists for standard genome sequencing and annotation.</title>
        <authorList>
            <consortium name="The Broad Institute Genomics Platform"/>
            <consortium name="The Broad Institute Genome Sequencing Center for Infectious Disease"/>
            <person name="Wu L."/>
            <person name="Ma J."/>
        </authorList>
    </citation>
    <scope>NUCLEOTIDE SEQUENCE [LARGE SCALE GENOMIC DNA]</scope>
    <source>
        <strain evidence="4">CGMCC 1.12151</strain>
    </source>
</reference>
<keyword evidence="1" id="KW-0812">Transmembrane</keyword>
<feature type="domain" description="STAS" evidence="2">
    <location>
        <begin position="34"/>
        <end position="143"/>
    </location>
</feature>
<dbReference type="CDD" id="cd07041">
    <property type="entry name" value="STAS_RsbR_RsbS_like"/>
    <property type="match status" value="1"/>
</dbReference>
<comment type="caution">
    <text evidence="3">The sequence shown here is derived from an EMBL/GenBank/DDBJ whole genome shotgun (WGS) entry which is preliminary data.</text>
</comment>
<evidence type="ECO:0000313" key="4">
    <source>
        <dbReference type="Proteomes" id="UP001595932"/>
    </source>
</evidence>
<evidence type="ECO:0000313" key="3">
    <source>
        <dbReference type="EMBL" id="MFC4713938.1"/>
    </source>
</evidence>
<sequence>MEPQQEIKELQELVAYYQDVIYNMSVPIIPSIVPNTILVPIAGYIFRDRFETIRSKVLDYADANRDTEQVVFDFTGVTMQDVQSFDFNELALELTQLNSALKLMGLRGIYVGFNPRFVREIVHAGIQVDLEVYTTFRSALQTLLDEREAKLR</sequence>
<accession>A0ABV9MH75</accession>
<dbReference type="PANTHER" id="PTHR33745:SF1">
    <property type="entry name" value="RSBT ANTAGONIST PROTEIN RSBS"/>
    <property type="match status" value="1"/>
</dbReference>
<dbReference type="PANTHER" id="PTHR33745">
    <property type="entry name" value="RSBT ANTAGONIST PROTEIN RSBS-RELATED"/>
    <property type="match status" value="1"/>
</dbReference>
<name>A0ABV9MH75_9BACL</name>
<proteinExistence type="predicted"/>
<keyword evidence="4" id="KW-1185">Reference proteome</keyword>
<dbReference type="InterPro" id="IPR002645">
    <property type="entry name" value="STAS_dom"/>
</dbReference>
<dbReference type="InterPro" id="IPR051932">
    <property type="entry name" value="Bact_StressResp_Reg"/>
</dbReference>
<dbReference type="InterPro" id="IPR036513">
    <property type="entry name" value="STAS_dom_sf"/>
</dbReference>